<keyword evidence="3" id="KW-0547">Nucleotide-binding</keyword>
<accession>A0A2W5C884</accession>
<organism evidence="3 4">
    <name type="scientific">Sphingomonas sanxanigenens</name>
    <dbReference type="NCBI Taxonomy" id="397260"/>
    <lineage>
        <taxon>Bacteria</taxon>
        <taxon>Pseudomonadati</taxon>
        <taxon>Pseudomonadota</taxon>
        <taxon>Alphaproteobacteria</taxon>
        <taxon>Sphingomonadales</taxon>
        <taxon>Sphingomonadaceae</taxon>
        <taxon>Sphingomonas</taxon>
    </lineage>
</organism>
<dbReference type="GO" id="GO:0005524">
    <property type="term" value="F:ATP binding"/>
    <property type="evidence" value="ECO:0007669"/>
    <property type="project" value="UniProtKB-KW"/>
</dbReference>
<gene>
    <name evidence="3" type="ORF">DI623_03575</name>
</gene>
<sequence length="416" mass="44227">MIRGMSSAELRTIEHDWSLWARGGQIAPQGRWTVWLMMAGRGFGKTRAGAEWVRDQARQGARARIALVAATAGEARRVMIEGDSGLLAIAPADERPDWKPSIGQLHWPNGAQAFVYSAAEPDTLRGPQHSAAWADEIAKWPHAIEAWDNLMLGLRSGRWPRVVATTTPRPAAIIRRLIAEPGVMMTGGRTRDNRANLPPSFIAAMDELYGGTRLGRQELDGELIEEAEGALWSRATIEARRVRRMGAVRRVVVGVDPPAGTGGDACGIVAVALGDDGFAYVIEDASVEAQAPEGWARAVAACAARAGADRVIAEANNGGAMVESVLRAVAANLPVRLVHASRGKAARAEPVSALYDAGRAFHVGAFPELEDQLCGLIAGGGYAGPGRSPDRADALVWAMSELMLGPQAGHVGVRML</sequence>
<keyword evidence="3" id="KW-0067">ATP-binding</keyword>
<dbReference type="Gene3D" id="3.30.420.240">
    <property type="match status" value="1"/>
</dbReference>
<dbReference type="InterPro" id="IPR027417">
    <property type="entry name" value="P-loop_NTPase"/>
</dbReference>
<proteinExistence type="predicted"/>
<evidence type="ECO:0000313" key="3">
    <source>
        <dbReference type="EMBL" id="PZO91395.1"/>
    </source>
</evidence>
<dbReference type="InterPro" id="IPR035421">
    <property type="entry name" value="Terminase_6C"/>
</dbReference>
<dbReference type="Pfam" id="PF17289">
    <property type="entry name" value="Terminase_6C"/>
    <property type="match status" value="1"/>
</dbReference>
<keyword evidence="1" id="KW-1188">Viral release from host cell</keyword>
<evidence type="ECO:0000256" key="1">
    <source>
        <dbReference type="ARBA" id="ARBA00022612"/>
    </source>
</evidence>
<name>A0A2W5C884_9SPHN</name>
<dbReference type="EMBL" id="QFNN01000010">
    <property type="protein sequence ID" value="PZO91395.1"/>
    <property type="molecule type" value="Genomic_DNA"/>
</dbReference>
<reference evidence="3 4" key="1">
    <citation type="submission" date="2017-08" db="EMBL/GenBank/DDBJ databases">
        <title>Infants hospitalized years apart are colonized by the same room-sourced microbial strains.</title>
        <authorList>
            <person name="Brooks B."/>
            <person name="Olm M.R."/>
            <person name="Firek B.A."/>
            <person name="Baker R."/>
            <person name="Thomas B.C."/>
            <person name="Morowitz M.J."/>
            <person name="Banfield J.F."/>
        </authorList>
    </citation>
    <scope>NUCLEOTIDE SEQUENCE [LARGE SCALE GENOMIC DNA]</scope>
    <source>
        <strain evidence="3">S2_018_000_R2_101</strain>
    </source>
</reference>
<dbReference type="Proteomes" id="UP000249066">
    <property type="component" value="Unassembled WGS sequence"/>
</dbReference>
<evidence type="ECO:0000259" key="2">
    <source>
        <dbReference type="Pfam" id="PF17289"/>
    </source>
</evidence>
<evidence type="ECO:0000313" key="4">
    <source>
        <dbReference type="Proteomes" id="UP000249066"/>
    </source>
</evidence>
<feature type="domain" description="Terminase large subunit gp17-like C-terminal" evidence="2">
    <location>
        <begin position="253"/>
        <end position="401"/>
    </location>
</feature>
<dbReference type="Pfam" id="PF03237">
    <property type="entry name" value="Terminase_6N"/>
    <property type="match status" value="1"/>
</dbReference>
<protein>
    <submittedName>
        <fullName evidence="3">ATP-binding protein</fullName>
    </submittedName>
</protein>
<dbReference type="Gene3D" id="3.40.50.300">
    <property type="entry name" value="P-loop containing nucleotide triphosphate hydrolases"/>
    <property type="match status" value="1"/>
</dbReference>
<dbReference type="AlphaFoldDB" id="A0A2W5C884"/>
<comment type="caution">
    <text evidence="3">The sequence shown here is derived from an EMBL/GenBank/DDBJ whole genome shotgun (WGS) entry which is preliminary data.</text>
</comment>